<keyword evidence="1" id="KW-0472">Membrane</keyword>
<accession>A0A2W5ZJQ3</accession>
<dbReference type="AlphaFoldDB" id="A0A2W5ZJQ3"/>
<dbReference type="Proteomes" id="UP000248724">
    <property type="component" value="Unassembled WGS sequence"/>
</dbReference>
<feature type="transmembrane region" description="Helical" evidence="1">
    <location>
        <begin position="29"/>
        <end position="49"/>
    </location>
</feature>
<reference evidence="2 3" key="1">
    <citation type="journal article" date="2017" name="Nature">
        <title>Atmospheric trace gases support primary production in Antarctic desert surface soil.</title>
        <authorList>
            <person name="Ji M."/>
            <person name="Greening C."/>
            <person name="Vanwonterghem I."/>
            <person name="Carere C.R."/>
            <person name="Bay S.K."/>
            <person name="Steen J.A."/>
            <person name="Montgomery K."/>
            <person name="Lines T."/>
            <person name="Beardall J."/>
            <person name="van Dorst J."/>
            <person name="Snape I."/>
            <person name="Stott M.B."/>
            <person name="Hugenholtz P."/>
            <person name="Ferrari B.C."/>
        </authorList>
    </citation>
    <scope>NUCLEOTIDE SEQUENCE [LARGE SCALE GENOMIC DNA]</scope>
    <source>
        <strain evidence="2">RRmetagenome_bin12</strain>
    </source>
</reference>
<proteinExistence type="predicted"/>
<evidence type="ECO:0000256" key="1">
    <source>
        <dbReference type="SAM" id="Phobius"/>
    </source>
</evidence>
<dbReference type="EMBL" id="QHBU01000040">
    <property type="protein sequence ID" value="PZR83265.1"/>
    <property type="molecule type" value="Genomic_DNA"/>
</dbReference>
<organism evidence="2 3">
    <name type="scientific">Candidatus Aeolococcus gillhamiae</name>
    <dbReference type="NCBI Taxonomy" id="3127015"/>
    <lineage>
        <taxon>Bacteria</taxon>
        <taxon>Bacillati</taxon>
        <taxon>Candidatus Dormiibacterota</taxon>
        <taxon>Candidatus Dormibacteria</taxon>
        <taxon>Candidatus Aeolococcales</taxon>
        <taxon>Candidatus Aeolococcaceae</taxon>
        <taxon>Candidatus Aeolococcus</taxon>
    </lineage>
</organism>
<protein>
    <submittedName>
        <fullName evidence="2">Uncharacterized protein</fullName>
    </submittedName>
</protein>
<dbReference type="Pfam" id="PF26606">
    <property type="entry name" value="SCO4848"/>
    <property type="match status" value="1"/>
</dbReference>
<keyword evidence="1" id="KW-1133">Transmembrane helix</keyword>
<keyword evidence="1" id="KW-0812">Transmembrane</keyword>
<dbReference type="InterPro" id="IPR058061">
    <property type="entry name" value="SCO4848-like"/>
</dbReference>
<name>A0A2W5ZJQ3_9BACT</name>
<sequence>MAAGWTAFVWAVFLRNLFKDHTRTAGFKAVHTVIAVVSLVFAVVIWVIATRSRQHDRAGTPSS</sequence>
<evidence type="ECO:0000313" key="3">
    <source>
        <dbReference type="Proteomes" id="UP000248724"/>
    </source>
</evidence>
<comment type="caution">
    <text evidence="2">The sequence shown here is derived from an EMBL/GenBank/DDBJ whole genome shotgun (WGS) entry which is preliminary data.</text>
</comment>
<evidence type="ECO:0000313" key="2">
    <source>
        <dbReference type="EMBL" id="PZR83265.1"/>
    </source>
</evidence>
<gene>
    <name evidence="2" type="ORF">DLM65_02350</name>
</gene>